<dbReference type="InParanoid" id="A0A0Q3RJA2"/>
<organism evidence="1 2">
    <name type="scientific">Setaria italica</name>
    <name type="common">Foxtail millet</name>
    <name type="synonym">Panicum italicum</name>
    <dbReference type="NCBI Taxonomy" id="4555"/>
    <lineage>
        <taxon>Eukaryota</taxon>
        <taxon>Viridiplantae</taxon>
        <taxon>Streptophyta</taxon>
        <taxon>Embryophyta</taxon>
        <taxon>Tracheophyta</taxon>
        <taxon>Spermatophyta</taxon>
        <taxon>Magnoliopsida</taxon>
        <taxon>Liliopsida</taxon>
        <taxon>Poales</taxon>
        <taxon>Poaceae</taxon>
        <taxon>PACMAD clade</taxon>
        <taxon>Panicoideae</taxon>
        <taxon>Panicodae</taxon>
        <taxon>Paniceae</taxon>
        <taxon>Cenchrinae</taxon>
        <taxon>Setaria</taxon>
    </lineage>
</organism>
<dbReference type="Proteomes" id="UP000004995">
    <property type="component" value="Unassembled WGS sequence"/>
</dbReference>
<dbReference type="EMBL" id="AGNK02000392">
    <property type="status" value="NOT_ANNOTATED_CDS"/>
    <property type="molecule type" value="Genomic_DNA"/>
</dbReference>
<protein>
    <submittedName>
        <fullName evidence="1">Uncharacterized protein</fullName>
    </submittedName>
</protein>
<dbReference type="Gramene" id="KQL30078">
    <property type="protein sequence ID" value="KQL30078"/>
    <property type="gene ID" value="SETIT_0193872mg"/>
</dbReference>
<evidence type="ECO:0000313" key="1">
    <source>
        <dbReference type="EnsemblPlants" id="KQL30078"/>
    </source>
</evidence>
<proteinExistence type="predicted"/>
<reference evidence="1" key="2">
    <citation type="submission" date="2018-08" db="UniProtKB">
        <authorList>
            <consortium name="EnsemblPlants"/>
        </authorList>
    </citation>
    <scope>IDENTIFICATION</scope>
    <source>
        <strain evidence="1">Yugu1</strain>
    </source>
</reference>
<keyword evidence="2" id="KW-1185">Reference proteome</keyword>
<accession>A0A0Q3RJA2</accession>
<dbReference type="AlphaFoldDB" id="A0A0Q3RJA2"/>
<reference evidence="2" key="1">
    <citation type="journal article" date="2012" name="Nat. Biotechnol.">
        <title>Reference genome sequence of the model plant Setaria.</title>
        <authorList>
            <person name="Bennetzen J.L."/>
            <person name="Schmutz J."/>
            <person name="Wang H."/>
            <person name="Percifield R."/>
            <person name="Hawkins J."/>
            <person name="Pontaroli A.C."/>
            <person name="Estep M."/>
            <person name="Feng L."/>
            <person name="Vaughn J.N."/>
            <person name="Grimwood J."/>
            <person name="Jenkins J."/>
            <person name="Barry K."/>
            <person name="Lindquist E."/>
            <person name="Hellsten U."/>
            <person name="Deshpande S."/>
            <person name="Wang X."/>
            <person name="Wu X."/>
            <person name="Mitros T."/>
            <person name="Triplett J."/>
            <person name="Yang X."/>
            <person name="Ye C.Y."/>
            <person name="Mauro-Herrera M."/>
            <person name="Wang L."/>
            <person name="Li P."/>
            <person name="Sharma M."/>
            <person name="Sharma R."/>
            <person name="Ronald P.C."/>
            <person name="Panaud O."/>
            <person name="Kellogg E.A."/>
            <person name="Brutnell T.P."/>
            <person name="Doust A.N."/>
            <person name="Tuskan G.A."/>
            <person name="Rokhsar D."/>
            <person name="Devos K.M."/>
        </authorList>
    </citation>
    <scope>NUCLEOTIDE SEQUENCE [LARGE SCALE GENOMIC DNA]</scope>
    <source>
        <strain evidence="2">cv. Yugu1</strain>
    </source>
</reference>
<name>A0A0Q3RJA2_SETIT</name>
<sequence>ETLANFEFGVASSVQTAARGAMRPSAVGCGGLAVLKSKAIQLLQPVQIGRL</sequence>
<dbReference type="EnsemblPlants" id="KQL30078">
    <property type="protein sequence ID" value="KQL30078"/>
    <property type="gene ID" value="SETIT_0193872mg"/>
</dbReference>
<evidence type="ECO:0000313" key="2">
    <source>
        <dbReference type="Proteomes" id="UP000004995"/>
    </source>
</evidence>